<comment type="caution">
    <text evidence="2">The sequence shown here is derived from an EMBL/GenBank/DDBJ whole genome shotgun (WGS) entry which is preliminary data.</text>
</comment>
<keyword evidence="1" id="KW-1133">Transmembrane helix</keyword>
<keyword evidence="3" id="KW-1185">Reference proteome</keyword>
<feature type="transmembrane region" description="Helical" evidence="1">
    <location>
        <begin position="111"/>
        <end position="132"/>
    </location>
</feature>
<evidence type="ECO:0000256" key="1">
    <source>
        <dbReference type="SAM" id="Phobius"/>
    </source>
</evidence>
<evidence type="ECO:0000313" key="3">
    <source>
        <dbReference type="Proteomes" id="UP001257277"/>
    </source>
</evidence>
<accession>A0ABU3LHE4</accession>
<dbReference type="RefSeq" id="WP_349242126.1">
    <property type="nucleotide sequence ID" value="NZ_JAVTTO010000004.1"/>
</dbReference>
<keyword evidence="1" id="KW-0472">Membrane</keyword>
<organism evidence="2 3">
    <name type="scientific">Asprobacillus argus</name>
    <dbReference type="NCBI Taxonomy" id="3076534"/>
    <lineage>
        <taxon>Bacteria</taxon>
        <taxon>Pseudomonadati</taxon>
        <taxon>Bacteroidota</taxon>
        <taxon>Flavobacteriia</taxon>
        <taxon>Flavobacteriales</taxon>
        <taxon>Flavobacteriaceae</taxon>
        <taxon>Asprobacillus</taxon>
    </lineage>
</organism>
<keyword evidence="1" id="KW-0812">Transmembrane</keyword>
<evidence type="ECO:0000313" key="2">
    <source>
        <dbReference type="EMBL" id="MDT7832873.1"/>
    </source>
</evidence>
<dbReference type="EMBL" id="JAVTTO010000004">
    <property type="protein sequence ID" value="MDT7832873.1"/>
    <property type="molecule type" value="Genomic_DNA"/>
</dbReference>
<reference evidence="2 3" key="1">
    <citation type="submission" date="2023-09" db="EMBL/GenBank/DDBJ databases">
        <title>Novel taxa isolated from Blanes Bay.</title>
        <authorList>
            <person name="Rey-Velasco X."/>
            <person name="Lucena T."/>
        </authorList>
    </citation>
    <scope>NUCLEOTIDE SEQUENCE [LARGE SCALE GENOMIC DNA]</scope>
    <source>
        <strain evidence="2 3">S356</strain>
    </source>
</reference>
<gene>
    <name evidence="2" type="ORF">RQM59_10815</name>
</gene>
<feature type="transmembrane region" description="Helical" evidence="1">
    <location>
        <begin position="56"/>
        <end position="73"/>
    </location>
</feature>
<proteinExistence type="predicted"/>
<name>A0ABU3LHE4_9FLAO</name>
<sequence>MEDNTDKKLDRFAKKQIKNLELETPSKGFTKSIMDSISALETKNTFVYKPLIPKKVWILSVAAILAIVLIPFQKQEGGLLEKVSLDFSFLDKVSLPSLNLFEGMNVSSTTFYGFLLFAVMISIQVFYIKGYFSKRASGL</sequence>
<protein>
    <submittedName>
        <fullName evidence="2">Uncharacterized protein</fullName>
    </submittedName>
</protein>
<dbReference type="Proteomes" id="UP001257277">
    <property type="component" value="Unassembled WGS sequence"/>
</dbReference>